<dbReference type="Proteomes" id="UP001497453">
    <property type="component" value="Chromosome 1"/>
</dbReference>
<protein>
    <recommendedName>
        <fullName evidence="3">F-box domain-containing protein</fullName>
    </recommendedName>
</protein>
<gene>
    <name evidence="1" type="ORF">GFSPODELE1_LOCUS357</name>
</gene>
<organism evidence="1 2">
    <name type="scientific">Somion occarium</name>
    <dbReference type="NCBI Taxonomy" id="3059160"/>
    <lineage>
        <taxon>Eukaryota</taxon>
        <taxon>Fungi</taxon>
        <taxon>Dikarya</taxon>
        <taxon>Basidiomycota</taxon>
        <taxon>Agaricomycotina</taxon>
        <taxon>Agaricomycetes</taxon>
        <taxon>Polyporales</taxon>
        <taxon>Cerrenaceae</taxon>
        <taxon>Somion</taxon>
    </lineage>
</organism>
<accession>A0ABP1CIT4</accession>
<evidence type="ECO:0008006" key="3">
    <source>
        <dbReference type="Google" id="ProtNLM"/>
    </source>
</evidence>
<dbReference type="SUPFAM" id="SSF81383">
    <property type="entry name" value="F-box domain"/>
    <property type="match status" value="1"/>
</dbReference>
<reference evidence="2" key="1">
    <citation type="submission" date="2024-04" db="EMBL/GenBank/DDBJ databases">
        <authorList>
            <person name="Shaw F."/>
            <person name="Minotto A."/>
        </authorList>
    </citation>
    <scope>NUCLEOTIDE SEQUENCE [LARGE SCALE GENOMIC DNA]</scope>
</reference>
<keyword evidence="2" id="KW-1185">Reference proteome</keyword>
<dbReference type="EMBL" id="OZ037944">
    <property type="protein sequence ID" value="CAL1694544.1"/>
    <property type="molecule type" value="Genomic_DNA"/>
</dbReference>
<evidence type="ECO:0000313" key="2">
    <source>
        <dbReference type="Proteomes" id="UP001497453"/>
    </source>
</evidence>
<sequence>MFKLSRCKLFFALSTSSILEYFDESGVFRRGSLEALPHDVLVNGLFPHLNVYDILRLRQVSRILYNATLEKSLWIRLLRTMTCPLHPLPANSRYSLNGLTPLELERLVTRSLSLENLWRDQNPDSFNLYIRGFNLAREILNMTILPGGRYLVASIRQFDRYSIMLLVMDHARGVIPLADTGRLPSKAFRIQAKYVPVNGQHGILISYVCRDYKNKKDKARYPRLNISAYSEDHDIDPEVPLIYECGVLHVSLASVEGLSHNEPGTQEWSNFALSQESPFRMPCKIRSRGQLGISDVAEVYGKPYLVLVVQPNTIQFKVISMSHVEVKLECMKYAGLVQFEHRILALRILPEQHEILVVRRIVVPGKDVFVIELYDIPEFLPSGELAIRLGDVLKHTSYKAIAGYGFSAAWITDPLCLVQTDESIQPGLMNAFSRRPICIYGRTVNEEVMVGDLIRKLDGFMRLVIWPETAQRTLPNGQVQEYCEYNLNSMSKIMSFVSKGDAQFRILPGCRRSVLFSSPPDDISDAPPIYKAFRIVDDECDLPKNHNLPAGQIYGYLDIPFQFGDKKWKAMAWDDTIGRLCISPEGSSIVTVVEFAKAPIAANVVPMDPEERIASQENEGRVLVGTNHLIPEVNIREGAITHDHIAYEEKGVIERLREYVSLSGIFGSGSSDASNMV</sequence>
<name>A0ABP1CIT4_9APHY</name>
<dbReference type="InterPro" id="IPR036047">
    <property type="entry name" value="F-box-like_dom_sf"/>
</dbReference>
<proteinExistence type="predicted"/>
<evidence type="ECO:0000313" key="1">
    <source>
        <dbReference type="EMBL" id="CAL1694544.1"/>
    </source>
</evidence>